<protein>
    <recommendedName>
        <fullName evidence="3">Replicative helicase inhibitor G39P N-terminal domain-containing protein</fullName>
    </recommendedName>
</protein>
<gene>
    <name evidence="1" type="ORF">CFX0092_A3544</name>
</gene>
<organism evidence="1 2">
    <name type="scientific">Candidatus Promineifilum breve</name>
    <dbReference type="NCBI Taxonomy" id="1806508"/>
    <lineage>
        <taxon>Bacteria</taxon>
        <taxon>Bacillati</taxon>
        <taxon>Chloroflexota</taxon>
        <taxon>Ardenticatenia</taxon>
        <taxon>Candidatus Promineifilales</taxon>
        <taxon>Candidatus Promineifilaceae</taxon>
        <taxon>Candidatus Promineifilum</taxon>
    </lineage>
</organism>
<evidence type="ECO:0008006" key="3">
    <source>
        <dbReference type="Google" id="ProtNLM"/>
    </source>
</evidence>
<name>A0A160T6B9_9CHLR</name>
<keyword evidence="2" id="KW-1185">Reference proteome</keyword>
<dbReference type="Proteomes" id="UP000215027">
    <property type="component" value="Chromosome I"/>
</dbReference>
<proteinExistence type="predicted"/>
<dbReference type="AlphaFoldDB" id="A0A160T6B9"/>
<sequence length="193" mass="21408">MDNLTQHVITILHLLSATYGHTFGTEQSRAYVATLADIDGALLKAATLRFIENNVYPRIPTPGELRQYAAEIVTQAQGLPPGSEAWGEVTRALRYTGSWGNPAWENALIAQAVQDVGGWLYLCMSENPAADRARFIAAYDERLKRRTRDMMQLPASAQYGERLAEGLRRDPAVLIADAARRLSARRVPQLEEA</sequence>
<dbReference type="KEGG" id="pbf:CFX0092_A3544"/>
<evidence type="ECO:0000313" key="2">
    <source>
        <dbReference type="Proteomes" id="UP000215027"/>
    </source>
</evidence>
<reference evidence="1" key="1">
    <citation type="submission" date="2016-01" db="EMBL/GenBank/DDBJ databases">
        <authorList>
            <person name="Mcilroy J.S."/>
            <person name="Karst M S."/>
            <person name="Albertsen M."/>
        </authorList>
    </citation>
    <scope>NUCLEOTIDE SEQUENCE</scope>
    <source>
        <strain evidence="1">Cfx-K</strain>
    </source>
</reference>
<accession>A0A160T6B9</accession>
<evidence type="ECO:0000313" key="1">
    <source>
        <dbReference type="EMBL" id="CUS05422.2"/>
    </source>
</evidence>
<dbReference type="EMBL" id="LN890655">
    <property type="protein sequence ID" value="CUS05422.2"/>
    <property type="molecule type" value="Genomic_DNA"/>
</dbReference>